<gene>
    <name evidence="2" type="ORF">FYJ83_14255</name>
</gene>
<dbReference type="EMBL" id="VUNQ01000038">
    <property type="protein sequence ID" value="MSU02619.1"/>
    <property type="molecule type" value="Genomic_DNA"/>
</dbReference>
<protein>
    <submittedName>
        <fullName evidence="2">Histidine kinase</fullName>
    </submittedName>
</protein>
<dbReference type="Pfam" id="PF13581">
    <property type="entry name" value="HATPase_c_2"/>
    <property type="match status" value="1"/>
</dbReference>
<organism evidence="2 3">
    <name type="scientific">Tissierella pigra</name>
    <dbReference type="NCBI Taxonomy" id="2607614"/>
    <lineage>
        <taxon>Bacteria</taxon>
        <taxon>Bacillati</taxon>
        <taxon>Bacillota</taxon>
        <taxon>Tissierellia</taxon>
        <taxon>Tissierellales</taxon>
        <taxon>Tissierellaceae</taxon>
        <taxon>Tissierella</taxon>
    </lineage>
</organism>
<dbReference type="CDD" id="cd16936">
    <property type="entry name" value="HATPase_RsbW-like"/>
    <property type="match status" value="1"/>
</dbReference>
<keyword evidence="3" id="KW-1185">Reference proteome</keyword>
<keyword evidence="2" id="KW-0808">Transferase</keyword>
<accession>A0A6N7XKQ0</accession>
<dbReference type="Gene3D" id="3.30.565.10">
    <property type="entry name" value="Histidine kinase-like ATPase, C-terminal domain"/>
    <property type="match status" value="1"/>
</dbReference>
<dbReference type="InterPro" id="IPR003594">
    <property type="entry name" value="HATPase_dom"/>
</dbReference>
<comment type="caution">
    <text evidence="2">The sequence shown here is derived from an EMBL/GenBank/DDBJ whole genome shotgun (WGS) entry which is preliminary data.</text>
</comment>
<evidence type="ECO:0000313" key="3">
    <source>
        <dbReference type="Proteomes" id="UP000469523"/>
    </source>
</evidence>
<dbReference type="AlphaFoldDB" id="A0A6N7XKQ0"/>
<dbReference type="RefSeq" id="WP_154441624.1">
    <property type="nucleotide sequence ID" value="NZ_JAHLPJ010000001.1"/>
</dbReference>
<sequence>MNKDVISLIIPRKPDYISLIRLTTSGIGNSMALSVDDIEDIKVSIGEACINALILNEKEEILIVFEIEEERLTVKVTGVKENIPDYIEDKKERELGLLIIKSLMDKVAFTENGIEMIKYIEDDIQ</sequence>
<dbReference type="GO" id="GO:0016301">
    <property type="term" value="F:kinase activity"/>
    <property type="evidence" value="ECO:0007669"/>
    <property type="project" value="UniProtKB-KW"/>
</dbReference>
<dbReference type="InterPro" id="IPR036890">
    <property type="entry name" value="HATPase_C_sf"/>
</dbReference>
<name>A0A6N7XKQ0_9FIRM</name>
<reference evidence="2 3" key="1">
    <citation type="submission" date="2019-09" db="EMBL/GenBank/DDBJ databases">
        <title>In-depth cultivation of the pig gut microbiome towards novel bacterial diversity and tailored functional studies.</title>
        <authorList>
            <person name="Wylensek D."/>
            <person name="Hitch T.C.A."/>
            <person name="Clavel T."/>
        </authorList>
    </citation>
    <scope>NUCLEOTIDE SEQUENCE [LARGE SCALE GENOMIC DNA]</scope>
    <source>
        <strain evidence="2 3">WCA3-693-APC-4?</strain>
    </source>
</reference>
<dbReference type="Proteomes" id="UP000469523">
    <property type="component" value="Unassembled WGS sequence"/>
</dbReference>
<evidence type="ECO:0000259" key="1">
    <source>
        <dbReference type="Pfam" id="PF13581"/>
    </source>
</evidence>
<keyword evidence="2" id="KW-0418">Kinase</keyword>
<feature type="domain" description="Histidine kinase/HSP90-like ATPase" evidence="1">
    <location>
        <begin position="11"/>
        <end position="113"/>
    </location>
</feature>
<evidence type="ECO:0000313" key="2">
    <source>
        <dbReference type="EMBL" id="MSU02619.1"/>
    </source>
</evidence>
<proteinExistence type="predicted"/>